<accession>A0ACB6QIP4</accession>
<reference evidence="1" key="1">
    <citation type="journal article" date="2020" name="Stud. Mycol.">
        <title>101 Dothideomycetes genomes: a test case for predicting lifestyles and emergence of pathogens.</title>
        <authorList>
            <person name="Haridas S."/>
            <person name="Albert R."/>
            <person name="Binder M."/>
            <person name="Bloem J."/>
            <person name="Labutti K."/>
            <person name="Salamov A."/>
            <person name="Andreopoulos B."/>
            <person name="Baker S."/>
            <person name="Barry K."/>
            <person name="Bills G."/>
            <person name="Bluhm B."/>
            <person name="Cannon C."/>
            <person name="Castanera R."/>
            <person name="Culley D."/>
            <person name="Daum C."/>
            <person name="Ezra D."/>
            <person name="Gonzalez J."/>
            <person name="Henrissat B."/>
            <person name="Kuo A."/>
            <person name="Liang C."/>
            <person name="Lipzen A."/>
            <person name="Lutzoni F."/>
            <person name="Magnuson J."/>
            <person name="Mondo S."/>
            <person name="Nolan M."/>
            <person name="Ohm R."/>
            <person name="Pangilinan J."/>
            <person name="Park H.-J."/>
            <person name="Ramirez L."/>
            <person name="Alfaro M."/>
            <person name="Sun H."/>
            <person name="Tritt A."/>
            <person name="Yoshinaga Y."/>
            <person name="Zwiers L.-H."/>
            <person name="Turgeon B."/>
            <person name="Goodwin S."/>
            <person name="Spatafora J."/>
            <person name="Crous P."/>
            <person name="Grigoriev I."/>
        </authorList>
    </citation>
    <scope>NUCLEOTIDE SEQUENCE</scope>
    <source>
        <strain evidence="1">ATCC 200398</strain>
    </source>
</reference>
<proteinExistence type="predicted"/>
<evidence type="ECO:0000313" key="1">
    <source>
        <dbReference type="EMBL" id="KAF2466463.1"/>
    </source>
</evidence>
<evidence type="ECO:0000313" key="2">
    <source>
        <dbReference type="Proteomes" id="UP000799755"/>
    </source>
</evidence>
<dbReference type="EMBL" id="MU003525">
    <property type="protein sequence ID" value="KAF2466463.1"/>
    <property type="molecule type" value="Genomic_DNA"/>
</dbReference>
<sequence length="456" mass="50985">MTSTTGIRGSRVGFRRRIGKPWQRRTQNALRVFVWAGLLPFWTLHLYFQGRQEKVTPDYQRLGYPNPGKECSYLACNKNITNERVFVIPADPPEQTPTKPLVTVGDPGTFDYGCMIYKPPDWKPATNQCYNACRREINDAAAEGRTASYGCVSYVPLYQVIPWTLDRTFLQLRLMLGLEEEDTERLTRCSLKRKVIEALPAIAEIGCFIIISTLKLIFEVMLDAIPGVGEAVNAGMGTFAPPSPSPDPKKNSQIQAGCIRFLVNTKLMSLKSKSVKSSGTSTTEFYEAGLMRTTFSISFNWAGALTPNYGNDWGLRANPCWPEDIVSEDPGFVLLTDDNWYNTAPSSAVLADLKSKVLCCSSQQPISLHKVKGFDGNELMALVDGHFVVREANSSRQFTNNELKRSIRLINPTDSWRVEPDTPCRQSRGPVWENMSVQIAYRGQKVCVYLSSTASV</sequence>
<organism evidence="1 2">
    <name type="scientific">Lindgomyces ingoldianus</name>
    <dbReference type="NCBI Taxonomy" id="673940"/>
    <lineage>
        <taxon>Eukaryota</taxon>
        <taxon>Fungi</taxon>
        <taxon>Dikarya</taxon>
        <taxon>Ascomycota</taxon>
        <taxon>Pezizomycotina</taxon>
        <taxon>Dothideomycetes</taxon>
        <taxon>Pleosporomycetidae</taxon>
        <taxon>Pleosporales</taxon>
        <taxon>Lindgomycetaceae</taxon>
        <taxon>Lindgomyces</taxon>
    </lineage>
</organism>
<gene>
    <name evidence="1" type="ORF">BDR25DRAFT_359791</name>
</gene>
<protein>
    <submittedName>
        <fullName evidence="1">Uncharacterized protein</fullName>
    </submittedName>
</protein>
<keyword evidence="2" id="KW-1185">Reference proteome</keyword>
<name>A0ACB6QIP4_9PLEO</name>
<comment type="caution">
    <text evidence="1">The sequence shown here is derived from an EMBL/GenBank/DDBJ whole genome shotgun (WGS) entry which is preliminary data.</text>
</comment>
<dbReference type="Proteomes" id="UP000799755">
    <property type="component" value="Unassembled WGS sequence"/>
</dbReference>